<dbReference type="GO" id="GO:0003700">
    <property type="term" value="F:DNA-binding transcription factor activity"/>
    <property type="evidence" value="ECO:0007669"/>
    <property type="project" value="InterPro"/>
</dbReference>
<evidence type="ECO:0000256" key="2">
    <source>
        <dbReference type="ARBA" id="ARBA00023125"/>
    </source>
</evidence>
<gene>
    <name evidence="5" type="ORF">DFJ67_5093</name>
</gene>
<keyword evidence="3" id="KW-0804">Transcription</keyword>
<dbReference type="InterPro" id="IPR036388">
    <property type="entry name" value="WH-like_DNA-bd_sf"/>
</dbReference>
<dbReference type="PANTHER" id="PTHR38445:SF7">
    <property type="entry name" value="GNTR-FAMILY TRANSCRIPTIONAL REGULATOR"/>
    <property type="match status" value="1"/>
</dbReference>
<dbReference type="AlphaFoldDB" id="A0A3D9ZPF6"/>
<dbReference type="SMART" id="SM00345">
    <property type="entry name" value="HTH_GNTR"/>
    <property type="match status" value="1"/>
</dbReference>
<dbReference type="Gene3D" id="1.10.10.10">
    <property type="entry name" value="Winged helix-like DNA-binding domain superfamily/Winged helix DNA-binding domain"/>
    <property type="match status" value="1"/>
</dbReference>
<dbReference type="PROSITE" id="PS50949">
    <property type="entry name" value="HTH_GNTR"/>
    <property type="match status" value="1"/>
</dbReference>
<dbReference type="Pfam" id="PF00392">
    <property type="entry name" value="GntR"/>
    <property type="match status" value="1"/>
</dbReference>
<comment type="caution">
    <text evidence="5">The sequence shown here is derived from an EMBL/GenBank/DDBJ whole genome shotgun (WGS) entry which is preliminary data.</text>
</comment>
<organism evidence="5 6">
    <name type="scientific">Asanoa ferruginea</name>
    <dbReference type="NCBI Taxonomy" id="53367"/>
    <lineage>
        <taxon>Bacteria</taxon>
        <taxon>Bacillati</taxon>
        <taxon>Actinomycetota</taxon>
        <taxon>Actinomycetes</taxon>
        <taxon>Micromonosporales</taxon>
        <taxon>Micromonosporaceae</taxon>
        <taxon>Asanoa</taxon>
    </lineage>
</organism>
<keyword evidence="2" id="KW-0238">DNA-binding</keyword>
<dbReference type="GO" id="GO:0003677">
    <property type="term" value="F:DNA binding"/>
    <property type="evidence" value="ECO:0007669"/>
    <property type="project" value="UniProtKB-KW"/>
</dbReference>
<dbReference type="EMBL" id="QUMQ01000001">
    <property type="protein sequence ID" value="REF99067.1"/>
    <property type="molecule type" value="Genomic_DNA"/>
</dbReference>
<protein>
    <submittedName>
        <fullName evidence="5">GntR family transcriptional regulator</fullName>
    </submittedName>
</protein>
<sequence length="127" mass="14142">MSATWLFYYYANMLFTVDHASPLALADQIAGQVRGGLARGEIEPGERLPPARDLATALEVNMHTVLRAYAQLRDEGLIDLRRGRGAVVRRHVSAERIRLTELARAFVTEARRLGLGDDDITALIKEL</sequence>
<evidence type="ECO:0000313" key="5">
    <source>
        <dbReference type="EMBL" id="REF99067.1"/>
    </source>
</evidence>
<evidence type="ECO:0000256" key="3">
    <source>
        <dbReference type="ARBA" id="ARBA00023163"/>
    </source>
</evidence>
<keyword evidence="1" id="KW-0805">Transcription regulation</keyword>
<evidence type="ECO:0000313" key="6">
    <source>
        <dbReference type="Proteomes" id="UP000256913"/>
    </source>
</evidence>
<name>A0A3D9ZPF6_9ACTN</name>
<dbReference type="Proteomes" id="UP000256913">
    <property type="component" value="Unassembled WGS sequence"/>
</dbReference>
<reference evidence="5 6" key="1">
    <citation type="submission" date="2018-08" db="EMBL/GenBank/DDBJ databases">
        <title>Sequencing the genomes of 1000 actinobacteria strains.</title>
        <authorList>
            <person name="Klenk H.-P."/>
        </authorList>
    </citation>
    <scope>NUCLEOTIDE SEQUENCE [LARGE SCALE GENOMIC DNA]</scope>
    <source>
        <strain evidence="5 6">DSM 44099</strain>
    </source>
</reference>
<dbReference type="InterPro" id="IPR000524">
    <property type="entry name" value="Tscrpt_reg_HTH_GntR"/>
</dbReference>
<evidence type="ECO:0000256" key="1">
    <source>
        <dbReference type="ARBA" id="ARBA00023015"/>
    </source>
</evidence>
<keyword evidence="6" id="KW-1185">Reference proteome</keyword>
<dbReference type="SUPFAM" id="SSF46785">
    <property type="entry name" value="Winged helix' DNA-binding domain"/>
    <property type="match status" value="1"/>
</dbReference>
<dbReference type="PANTHER" id="PTHR38445">
    <property type="entry name" value="HTH-TYPE TRANSCRIPTIONAL REPRESSOR YTRA"/>
    <property type="match status" value="1"/>
</dbReference>
<evidence type="ECO:0000259" key="4">
    <source>
        <dbReference type="PROSITE" id="PS50949"/>
    </source>
</evidence>
<feature type="domain" description="HTH gntR-type" evidence="4">
    <location>
        <begin position="23"/>
        <end position="91"/>
    </location>
</feature>
<proteinExistence type="predicted"/>
<accession>A0A3D9ZPF6</accession>
<dbReference type="InterPro" id="IPR036390">
    <property type="entry name" value="WH_DNA-bd_sf"/>
</dbReference>
<dbReference type="CDD" id="cd07377">
    <property type="entry name" value="WHTH_GntR"/>
    <property type="match status" value="1"/>
</dbReference>